<gene>
    <name evidence="1" type="ORF">HMPREF9123_0624</name>
</gene>
<name>F2BA70_9NEIS</name>
<accession>F2BA70</accession>
<dbReference type="HOGENOM" id="CLU_3273162_0_0_4"/>
<evidence type="ECO:0000313" key="1">
    <source>
        <dbReference type="EMBL" id="EGF11508.1"/>
    </source>
</evidence>
<comment type="caution">
    <text evidence="1">The sequence shown here is derived from an EMBL/GenBank/DDBJ whole genome shotgun (WGS) entry which is preliminary data.</text>
</comment>
<keyword evidence="2" id="KW-1185">Reference proteome</keyword>
<organism evidence="1 2">
    <name type="scientific">Neisseria bacilliformis ATCC BAA-1200</name>
    <dbReference type="NCBI Taxonomy" id="888742"/>
    <lineage>
        <taxon>Bacteria</taxon>
        <taxon>Pseudomonadati</taxon>
        <taxon>Pseudomonadota</taxon>
        <taxon>Betaproteobacteria</taxon>
        <taxon>Neisseriales</taxon>
        <taxon>Neisseriaceae</taxon>
        <taxon>Neisseria</taxon>
    </lineage>
</organism>
<dbReference type="PROSITE" id="PS51257">
    <property type="entry name" value="PROKAR_LIPOPROTEIN"/>
    <property type="match status" value="1"/>
</dbReference>
<reference evidence="1 2" key="1">
    <citation type="submission" date="2011-02" db="EMBL/GenBank/DDBJ databases">
        <authorList>
            <person name="Muzny D."/>
            <person name="Qin X."/>
            <person name="Deng J."/>
            <person name="Jiang H."/>
            <person name="Liu Y."/>
            <person name="Qu J."/>
            <person name="Song X.-Z."/>
            <person name="Zhang L."/>
            <person name="Thornton R."/>
            <person name="Coyle M."/>
            <person name="Francisco L."/>
            <person name="Jackson L."/>
            <person name="Javaid M."/>
            <person name="Korchina V."/>
            <person name="Kovar C."/>
            <person name="Mata R."/>
            <person name="Mathew T."/>
            <person name="Ngo R."/>
            <person name="Nguyen L."/>
            <person name="Nguyen N."/>
            <person name="Okwuonu G."/>
            <person name="Ongeri F."/>
            <person name="Pham C."/>
            <person name="Simmons D."/>
            <person name="Wilczek-Boney K."/>
            <person name="Hale W."/>
            <person name="Jakkamsetti A."/>
            <person name="Pham P."/>
            <person name="Ruth R."/>
            <person name="San Lucas F."/>
            <person name="Warren J."/>
            <person name="Zhang J."/>
            <person name="Zhao Z."/>
            <person name="Zhou C."/>
            <person name="Zhu D."/>
            <person name="Lee S."/>
            <person name="Bess C."/>
            <person name="Blankenburg K."/>
            <person name="Forbes L."/>
            <person name="Fu Q."/>
            <person name="Gubbala S."/>
            <person name="Hirani K."/>
            <person name="Jayaseelan J.C."/>
            <person name="Lara F."/>
            <person name="Munidasa M."/>
            <person name="Palculict T."/>
            <person name="Patil S."/>
            <person name="Pu L.-L."/>
            <person name="Saada N."/>
            <person name="Tang L."/>
            <person name="Weissenberger G."/>
            <person name="Zhu Y."/>
            <person name="Hemphill L."/>
            <person name="Shang Y."/>
            <person name="Youmans B."/>
            <person name="Ayvaz T."/>
            <person name="Ross M."/>
            <person name="Santibanez J."/>
            <person name="Aqrawi P."/>
            <person name="Gross S."/>
            <person name="Joshi V."/>
            <person name="Fowler G."/>
            <person name="Nazareth L."/>
            <person name="Reid J."/>
            <person name="Worley K."/>
            <person name="Petrosino J."/>
            <person name="Highlander S."/>
            <person name="Gibbs R."/>
        </authorList>
    </citation>
    <scope>NUCLEOTIDE SEQUENCE [LARGE SCALE GENOMIC DNA]</scope>
    <source>
        <strain evidence="1 2">ATCC BAA-1200</strain>
    </source>
</reference>
<protein>
    <submittedName>
        <fullName evidence="1">Uncharacterized protein</fullName>
    </submittedName>
</protein>
<sequence length="41" mass="4261">MERGRLKNTGRCFSDGLVPQVGCVAQATHAVSGCAAEGRNL</sequence>
<dbReference type="Proteomes" id="UP000004105">
    <property type="component" value="Unassembled WGS sequence"/>
</dbReference>
<evidence type="ECO:0000313" key="2">
    <source>
        <dbReference type="Proteomes" id="UP000004105"/>
    </source>
</evidence>
<dbReference type="EMBL" id="AFAY01000012">
    <property type="protein sequence ID" value="EGF11508.1"/>
    <property type="molecule type" value="Genomic_DNA"/>
</dbReference>
<dbReference type="AlphaFoldDB" id="F2BA70"/>
<proteinExistence type="predicted"/>